<keyword evidence="4" id="KW-1185">Reference proteome</keyword>
<evidence type="ECO:0000313" key="3">
    <source>
        <dbReference type="EMBL" id="QUX30409.1"/>
    </source>
</evidence>
<accession>A0ABX8C7K3</accession>
<dbReference type="PANTHER" id="PTHR30006:SF24">
    <property type="entry name" value="SLL0237 PROTEIN"/>
    <property type="match status" value="1"/>
</dbReference>
<protein>
    <submittedName>
        <fullName evidence="3">Extracellular solute-binding protein</fullName>
    </submittedName>
</protein>
<dbReference type="RefSeq" id="WP_212643180.1">
    <property type="nucleotide sequence ID" value="NZ_CP074132.1"/>
</dbReference>
<dbReference type="SUPFAM" id="SSF53850">
    <property type="entry name" value="Periplasmic binding protein-like II"/>
    <property type="match status" value="1"/>
</dbReference>
<dbReference type="Gene3D" id="3.40.190.10">
    <property type="entry name" value="Periplasmic binding protein-like II"/>
    <property type="match status" value="2"/>
</dbReference>
<keyword evidence="1 2" id="KW-0732">Signal</keyword>
<evidence type="ECO:0000256" key="1">
    <source>
        <dbReference type="ARBA" id="ARBA00022729"/>
    </source>
</evidence>
<reference evidence="4" key="1">
    <citation type="submission" date="2021-05" db="EMBL/GenBank/DDBJ databases">
        <title>Direct Submission.</title>
        <authorList>
            <person name="Li K."/>
            <person name="Gao J."/>
        </authorList>
    </citation>
    <scope>NUCLEOTIDE SEQUENCE [LARGE SCALE GENOMIC DNA]</scope>
    <source>
        <strain evidence="4">HDS12</strain>
    </source>
</reference>
<dbReference type="PANTHER" id="PTHR30006">
    <property type="entry name" value="THIAMINE-BINDING PERIPLASMIC PROTEIN-RELATED"/>
    <property type="match status" value="1"/>
</dbReference>
<dbReference type="PROSITE" id="PS51257">
    <property type="entry name" value="PROKAR_LIPOPROTEIN"/>
    <property type="match status" value="1"/>
</dbReference>
<evidence type="ECO:0000313" key="4">
    <source>
        <dbReference type="Proteomes" id="UP000678016"/>
    </source>
</evidence>
<feature type="signal peptide" evidence="2">
    <location>
        <begin position="1"/>
        <end position="23"/>
    </location>
</feature>
<evidence type="ECO:0000256" key="2">
    <source>
        <dbReference type="SAM" id="SignalP"/>
    </source>
</evidence>
<dbReference type="Proteomes" id="UP000678016">
    <property type="component" value="Chromosome"/>
</dbReference>
<sequence>MRTSRLLSASVALPLAATLAACGGGTPEAADTADAGEAAQPHELDDATHEELVELAREEGEVTVYSFTSRIASVEEAFEEEYPGVDLIGHDIASSEQITRLQSEAQAGTPSADVAYISDAPVVVTELVSGGILQNHVPQRVAGTVPEEYQQPLLANRLSTKILMYNEEAHPDGSPVQNLWQLTEEEWNGRVVMVDPSVRGDYLDLVAEIVQRSDEMARAHQEHFGSEVELDEGVENAGQQFIEDLYANGLVLVDDTDNVNAAVGATGQEDPPVGITSYSDRRDNEEEGWALQASLGTAPSLGITFPAYIGMVRGSDSPAAARLVADFLMGDDSATGGPGYEPFYVPGDYPVRTDMEMPGDAAPLDELGAWDIDPEETSRVRDDVADFLLTL</sequence>
<proteinExistence type="predicted"/>
<organism evidence="3 4">
    <name type="scientific">Nocardiopsis akebiae</name>
    <dbReference type="NCBI Taxonomy" id="2831968"/>
    <lineage>
        <taxon>Bacteria</taxon>
        <taxon>Bacillati</taxon>
        <taxon>Actinomycetota</taxon>
        <taxon>Actinomycetes</taxon>
        <taxon>Streptosporangiales</taxon>
        <taxon>Nocardiopsidaceae</taxon>
        <taxon>Nocardiopsis</taxon>
    </lineage>
</organism>
<feature type="chain" id="PRO_5045344524" evidence="2">
    <location>
        <begin position="24"/>
        <end position="391"/>
    </location>
</feature>
<name>A0ABX8C7K3_9ACTN</name>
<dbReference type="EMBL" id="CP074132">
    <property type="protein sequence ID" value="QUX30409.1"/>
    <property type="molecule type" value="Genomic_DNA"/>
</dbReference>
<gene>
    <name evidence="3" type="ORF">KGD83_07755</name>
</gene>